<dbReference type="PANTHER" id="PTHR33594">
    <property type="entry name" value="SUPERFAMILY HYDROLASE, PUTATIVE (AFU_ORTHOLOGUE AFUA_1G03035)-RELATED"/>
    <property type="match status" value="1"/>
</dbReference>
<feature type="domain" description="HD" evidence="1">
    <location>
        <begin position="35"/>
        <end position="148"/>
    </location>
</feature>
<dbReference type="InterPro" id="IPR003607">
    <property type="entry name" value="HD/PDEase_dom"/>
</dbReference>
<gene>
    <name evidence="2" type="ORF">O9H85_33585</name>
</gene>
<dbReference type="CDD" id="cd00077">
    <property type="entry name" value="HDc"/>
    <property type="match status" value="1"/>
</dbReference>
<organism evidence="2 3">
    <name type="scientific">Paenibacillus gyeongsangnamensis</name>
    <dbReference type="NCBI Taxonomy" id="3388067"/>
    <lineage>
        <taxon>Bacteria</taxon>
        <taxon>Bacillati</taxon>
        <taxon>Bacillota</taxon>
        <taxon>Bacilli</taxon>
        <taxon>Bacillales</taxon>
        <taxon>Paenibacillaceae</taxon>
        <taxon>Paenibacillus</taxon>
    </lineage>
</organism>
<dbReference type="Pfam" id="PF01966">
    <property type="entry name" value="HD"/>
    <property type="match status" value="1"/>
</dbReference>
<dbReference type="PANTHER" id="PTHR33594:SF1">
    <property type="entry name" value="HD_PDEASE DOMAIN-CONTAINING PROTEIN"/>
    <property type="match status" value="1"/>
</dbReference>
<dbReference type="SMART" id="SM00471">
    <property type="entry name" value="HDc"/>
    <property type="match status" value="1"/>
</dbReference>
<evidence type="ECO:0000259" key="1">
    <source>
        <dbReference type="PROSITE" id="PS51831"/>
    </source>
</evidence>
<dbReference type="InterPro" id="IPR006674">
    <property type="entry name" value="HD_domain"/>
</dbReference>
<evidence type="ECO:0000313" key="2">
    <source>
        <dbReference type="EMBL" id="MCZ8517197.1"/>
    </source>
</evidence>
<dbReference type="PROSITE" id="PS51831">
    <property type="entry name" value="HD"/>
    <property type="match status" value="1"/>
</dbReference>
<name>A0ABT4QJZ4_9BACL</name>
<reference evidence="2 3" key="1">
    <citation type="submission" date="2022-12" db="EMBL/GenBank/DDBJ databases">
        <title>Draft genome sequence of Paenibacillus sp. dW9.</title>
        <authorList>
            <person name="Choi E.-W."/>
            <person name="Kim D.-U."/>
        </authorList>
    </citation>
    <scope>NUCLEOTIDE SEQUENCE [LARGE SCALE GENOMIC DNA]</scope>
    <source>
        <strain evidence="3">dW9</strain>
    </source>
</reference>
<dbReference type="SUPFAM" id="SSF109604">
    <property type="entry name" value="HD-domain/PDEase-like"/>
    <property type="match status" value="1"/>
</dbReference>
<protein>
    <submittedName>
        <fullName evidence="2">HD domain-containing protein</fullName>
    </submittedName>
</protein>
<comment type="caution">
    <text evidence="2">The sequence shown here is derived from an EMBL/GenBank/DDBJ whole genome shotgun (WGS) entry which is preliminary data.</text>
</comment>
<dbReference type="EMBL" id="JAQAGZ010000033">
    <property type="protein sequence ID" value="MCZ8517197.1"/>
    <property type="molecule type" value="Genomic_DNA"/>
</dbReference>
<evidence type="ECO:0000313" key="3">
    <source>
        <dbReference type="Proteomes" id="UP001527882"/>
    </source>
</evidence>
<keyword evidence="3" id="KW-1185">Reference proteome</keyword>
<dbReference type="RefSeq" id="WP_269885730.1">
    <property type="nucleotide sequence ID" value="NZ_JAQAGZ010000033.1"/>
</dbReference>
<dbReference type="Proteomes" id="UP001527882">
    <property type="component" value="Unassembled WGS sequence"/>
</dbReference>
<dbReference type="Gene3D" id="1.10.3210.50">
    <property type="match status" value="1"/>
</dbReference>
<proteinExistence type="predicted"/>
<accession>A0ABT4QJZ4</accession>
<sequence length="241" mass="27592">MKRLFPFVRMALPEWFEPAVEKVWLKMNDDATGHDFLHAVRVMELAVDIASQLGADRDIAMTAGLLHDYYRKEEKQTGRLHYGLEAIDGLRREFGPLLLPHLEEVRFERVMDVIARHEEYDFSRGESGGIQLSLDHQIVQDADRIDAIGAVGIARTFMFGGVHGLPLVEDGSLPDAVFDPTLRPQGSVYRHFYEKLLHLSNGMHTIIGKRIASERHQFLVCYIKQLKHELMLEPGDLDKYN</sequence>